<dbReference type="PROSITE" id="PS00585">
    <property type="entry name" value="RIBOSOMAL_S5"/>
    <property type="match status" value="1"/>
</dbReference>
<dbReference type="InterPro" id="IPR018192">
    <property type="entry name" value="Ribosomal_uS5_N_CS"/>
</dbReference>
<dbReference type="FunFam" id="3.30.230.10:FF:000002">
    <property type="entry name" value="30S ribosomal protein S5"/>
    <property type="match status" value="1"/>
</dbReference>
<dbReference type="InterPro" id="IPR005712">
    <property type="entry name" value="Ribosomal_uS5_bac-type"/>
</dbReference>
<evidence type="ECO:0000256" key="7">
    <source>
        <dbReference type="ARBA" id="ARBA00035255"/>
    </source>
</evidence>
<dbReference type="AlphaFoldDB" id="A0A372MIA4"/>
<evidence type="ECO:0000256" key="9">
    <source>
        <dbReference type="RuleBase" id="RU003823"/>
    </source>
</evidence>
<comment type="function">
    <text evidence="8">With S4 and S12 plays an important role in translational accuracy.</text>
</comment>
<comment type="function">
    <text evidence="1 8">Located at the back of the 30S subunit body where it stabilizes the conformation of the head with respect to the body.</text>
</comment>
<dbReference type="SUPFAM" id="SSF54768">
    <property type="entry name" value="dsRNA-binding domain-like"/>
    <property type="match status" value="1"/>
</dbReference>
<comment type="similarity">
    <text evidence="2 8 9">Belongs to the universal ribosomal protein uS5 family.</text>
</comment>
<reference evidence="12" key="1">
    <citation type="submission" date="2018-08" db="EMBL/GenBank/DDBJ databases">
        <authorList>
            <person name="Grouzdev D.S."/>
            <person name="Krutkina M.S."/>
        </authorList>
    </citation>
    <scope>NUCLEOTIDE SEQUENCE [LARGE SCALE GENOMIC DNA]</scope>
    <source>
        <strain evidence="12">4-11</strain>
    </source>
</reference>
<organism evidence="11 12">
    <name type="scientific">Sphaerochaeta halotolerans</name>
    <dbReference type="NCBI Taxonomy" id="2293840"/>
    <lineage>
        <taxon>Bacteria</taxon>
        <taxon>Pseudomonadati</taxon>
        <taxon>Spirochaetota</taxon>
        <taxon>Spirochaetia</taxon>
        <taxon>Spirochaetales</taxon>
        <taxon>Sphaerochaetaceae</taxon>
        <taxon>Sphaerochaeta</taxon>
    </lineage>
</organism>
<keyword evidence="6 8" id="KW-0687">Ribonucleoprotein</keyword>
<evidence type="ECO:0000256" key="6">
    <source>
        <dbReference type="ARBA" id="ARBA00023274"/>
    </source>
</evidence>
<evidence type="ECO:0000256" key="4">
    <source>
        <dbReference type="ARBA" id="ARBA00022884"/>
    </source>
</evidence>
<name>A0A372MIA4_9SPIR</name>
<dbReference type="InterPro" id="IPR020568">
    <property type="entry name" value="Ribosomal_Su5_D2-typ_SF"/>
</dbReference>
<keyword evidence="4 8" id="KW-0694">RNA-binding</keyword>
<dbReference type="InterPro" id="IPR005324">
    <property type="entry name" value="Ribosomal_uS5_C"/>
</dbReference>
<keyword evidence="12" id="KW-1185">Reference proteome</keyword>
<dbReference type="GO" id="GO:0019843">
    <property type="term" value="F:rRNA binding"/>
    <property type="evidence" value="ECO:0007669"/>
    <property type="project" value="UniProtKB-UniRule"/>
</dbReference>
<dbReference type="InterPro" id="IPR013810">
    <property type="entry name" value="Ribosomal_uS5_N"/>
</dbReference>
<evidence type="ECO:0000259" key="10">
    <source>
        <dbReference type="PROSITE" id="PS50881"/>
    </source>
</evidence>
<comment type="domain">
    <text evidence="8">The N-terminal domain interacts with the head of the 30S subunit; the C-terminal domain interacts with the body and contacts protein S4. The interaction surface between S4 and S5 is involved in control of translational fidelity.</text>
</comment>
<dbReference type="RefSeq" id="WP_117329449.1">
    <property type="nucleotide sequence ID" value="NZ_QUWK01000003.1"/>
</dbReference>
<evidence type="ECO:0000256" key="5">
    <source>
        <dbReference type="ARBA" id="ARBA00022980"/>
    </source>
</evidence>
<dbReference type="GO" id="GO:0015935">
    <property type="term" value="C:small ribosomal subunit"/>
    <property type="evidence" value="ECO:0007669"/>
    <property type="project" value="InterPro"/>
</dbReference>
<dbReference type="HAMAP" id="MF_01307_B">
    <property type="entry name" value="Ribosomal_uS5_B"/>
    <property type="match status" value="1"/>
</dbReference>
<comment type="caution">
    <text evidence="11">The sequence shown here is derived from an EMBL/GenBank/DDBJ whole genome shotgun (WGS) entry which is preliminary data.</text>
</comment>
<evidence type="ECO:0000256" key="8">
    <source>
        <dbReference type="HAMAP-Rule" id="MF_01307"/>
    </source>
</evidence>
<reference evidence="11 12" key="2">
    <citation type="submission" date="2018-09" db="EMBL/GenBank/DDBJ databases">
        <title>Genome of Sphaerochaeta halotolerans strain 4-11.</title>
        <authorList>
            <person name="Nazina T.N."/>
            <person name="Sokolova D.S."/>
        </authorList>
    </citation>
    <scope>NUCLEOTIDE SEQUENCE [LARGE SCALE GENOMIC DNA]</scope>
    <source>
        <strain evidence="11 12">4-11</strain>
    </source>
</reference>
<feature type="domain" description="S5 DRBM" evidence="10">
    <location>
        <begin position="15"/>
        <end position="78"/>
    </location>
</feature>
<keyword evidence="3 8" id="KW-0699">rRNA-binding</keyword>
<keyword evidence="5 8" id="KW-0689">Ribosomal protein</keyword>
<dbReference type="EMBL" id="QUWK01000003">
    <property type="protein sequence ID" value="RFU95501.1"/>
    <property type="molecule type" value="Genomic_DNA"/>
</dbReference>
<dbReference type="FunFam" id="3.30.160.20:FF:000001">
    <property type="entry name" value="30S ribosomal protein S5"/>
    <property type="match status" value="1"/>
</dbReference>
<dbReference type="OrthoDB" id="9809045at2"/>
<dbReference type="PANTHER" id="PTHR48277">
    <property type="entry name" value="MITOCHONDRIAL RIBOSOMAL PROTEIN S5"/>
    <property type="match status" value="1"/>
</dbReference>
<dbReference type="SUPFAM" id="SSF54211">
    <property type="entry name" value="Ribosomal protein S5 domain 2-like"/>
    <property type="match status" value="1"/>
</dbReference>
<evidence type="ECO:0000313" key="11">
    <source>
        <dbReference type="EMBL" id="RFU95501.1"/>
    </source>
</evidence>
<dbReference type="Gene3D" id="3.30.160.20">
    <property type="match status" value="1"/>
</dbReference>
<dbReference type="NCBIfam" id="TIGR01021">
    <property type="entry name" value="rpsE_bact"/>
    <property type="match status" value="1"/>
</dbReference>
<comment type="subunit">
    <text evidence="8">Part of the 30S ribosomal subunit. Contacts proteins S4 and S8.</text>
</comment>
<gene>
    <name evidence="8" type="primary">rpsE</name>
    <name evidence="11" type="ORF">DYP60_03240</name>
</gene>
<dbReference type="PROSITE" id="PS50881">
    <property type="entry name" value="S5_DSRBD"/>
    <property type="match status" value="1"/>
</dbReference>
<protein>
    <recommendedName>
        <fullName evidence="7 8">Small ribosomal subunit protein uS5</fullName>
    </recommendedName>
</protein>
<dbReference type="GO" id="GO:0005737">
    <property type="term" value="C:cytoplasm"/>
    <property type="evidence" value="ECO:0007669"/>
    <property type="project" value="UniProtKB-ARBA"/>
</dbReference>
<dbReference type="GO" id="GO:0042254">
    <property type="term" value="P:ribosome biogenesis"/>
    <property type="evidence" value="ECO:0007669"/>
    <property type="project" value="UniProtKB-ARBA"/>
</dbReference>
<dbReference type="Gene3D" id="3.30.230.10">
    <property type="match status" value="1"/>
</dbReference>
<dbReference type="PANTHER" id="PTHR48277:SF1">
    <property type="entry name" value="MITOCHONDRIAL RIBOSOMAL PROTEIN S5"/>
    <property type="match status" value="1"/>
</dbReference>
<evidence type="ECO:0000256" key="2">
    <source>
        <dbReference type="ARBA" id="ARBA00008945"/>
    </source>
</evidence>
<accession>A0A372MIA4</accession>
<dbReference type="GO" id="GO:0003735">
    <property type="term" value="F:structural constituent of ribosome"/>
    <property type="evidence" value="ECO:0007669"/>
    <property type="project" value="UniProtKB-UniRule"/>
</dbReference>
<dbReference type="GO" id="GO:0006412">
    <property type="term" value="P:translation"/>
    <property type="evidence" value="ECO:0007669"/>
    <property type="project" value="UniProtKB-UniRule"/>
</dbReference>
<evidence type="ECO:0000256" key="3">
    <source>
        <dbReference type="ARBA" id="ARBA00022730"/>
    </source>
</evidence>
<dbReference type="Pfam" id="PF00333">
    <property type="entry name" value="Ribosomal_S5"/>
    <property type="match status" value="1"/>
</dbReference>
<sequence>MDRSRDRDRDKNDGYVEKLVKLNRVAKVVKGGRRFSFSALVVVGDQNGKVGYGFGKANDVTEAIRKAVDRAKSNMIVVPMKKTTIPHEILGNYKSASVLLKPARPGTGVIAGGAVRAICDVCGISDIQGKSLGSKNAINTVKAAFNGFENLFDAKVVAKNRGKSLNEMWG</sequence>
<dbReference type="InterPro" id="IPR000851">
    <property type="entry name" value="Ribosomal_uS5"/>
</dbReference>
<dbReference type="InterPro" id="IPR014721">
    <property type="entry name" value="Ribsml_uS5_D2-typ_fold_subgr"/>
</dbReference>
<evidence type="ECO:0000256" key="1">
    <source>
        <dbReference type="ARBA" id="ARBA00003093"/>
    </source>
</evidence>
<proteinExistence type="inferred from homology"/>
<evidence type="ECO:0000313" key="12">
    <source>
        <dbReference type="Proteomes" id="UP000264002"/>
    </source>
</evidence>
<dbReference type="Proteomes" id="UP000264002">
    <property type="component" value="Unassembled WGS sequence"/>
</dbReference>
<dbReference type="Pfam" id="PF03719">
    <property type="entry name" value="Ribosomal_S5_C"/>
    <property type="match status" value="1"/>
</dbReference>